<comment type="caution">
    <text evidence="1">The sequence shown here is derived from an EMBL/GenBank/DDBJ whole genome shotgun (WGS) entry which is preliminary data.</text>
</comment>
<evidence type="ECO:0008006" key="3">
    <source>
        <dbReference type="Google" id="ProtNLM"/>
    </source>
</evidence>
<accession>A0AAW0FP67</accession>
<name>A0AAW0FP67_9APHY</name>
<dbReference type="Proteomes" id="UP001385951">
    <property type="component" value="Unassembled WGS sequence"/>
</dbReference>
<keyword evidence="2" id="KW-1185">Reference proteome</keyword>
<sequence>MSWIRSPANCGICAWDSGPSGTDLTDFWNYILTLYVVAPYSWSIIGDCNAAVALSEVTFNESHISASQYVFNNLLSLADGFDVWVTMTRSQTHLLKGSERSIPDRLITSHKGSLASTIRAHRSYSIRDVIHASRIRTVPDLSEAYTIRVVSYINAFARRLYGTIPSSRYTA</sequence>
<dbReference type="EMBL" id="JASBNA010000062">
    <property type="protein sequence ID" value="KAK7679171.1"/>
    <property type="molecule type" value="Genomic_DNA"/>
</dbReference>
<proteinExistence type="predicted"/>
<gene>
    <name evidence="1" type="ORF">QCA50_017749</name>
</gene>
<organism evidence="1 2">
    <name type="scientific">Cerrena zonata</name>
    <dbReference type="NCBI Taxonomy" id="2478898"/>
    <lineage>
        <taxon>Eukaryota</taxon>
        <taxon>Fungi</taxon>
        <taxon>Dikarya</taxon>
        <taxon>Basidiomycota</taxon>
        <taxon>Agaricomycotina</taxon>
        <taxon>Agaricomycetes</taxon>
        <taxon>Polyporales</taxon>
        <taxon>Cerrenaceae</taxon>
        <taxon>Cerrena</taxon>
    </lineage>
</organism>
<dbReference type="AlphaFoldDB" id="A0AAW0FP67"/>
<protein>
    <recommendedName>
        <fullName evidence="3">Endonuclease/exonuclease/phosphatase domain-containing protein</fullName>
    </recommendedName>
</protein>
<evidence type="ECO:0000313" key="2">
    <source>
        <dbReference type="Proteomes" id="UP001385951"/>
    </source>
</evidence>
<evidence type="ECO:0000313" key="1">
    <source>
        <dbReference type="EMBL" id="KAK7679171.1"/>
    </source>
</evidence>
<reference evidence="1 2" key="1">
    <citation type="submission" date="2022-09" db="EMBL/GenBank/DDBJ databases">
        <authorList>
            <person name="Palmer J.M."/>
        </authorList>
    </citation>
    <scope>NUCLEOTIDE SEQUENCE [LARGE SCALE GENOMIC DNA]</scope>
    <source>
        <strain evidence="1 2">DSM 7382</strain>
    </source>
</reference>